<keyword evidence="2" id="KW-1185">Reference proteome</keyword>
<dbReference type="GO" id="GO:0000922">
    <property type="term" value="C:spindle pole"/>
    <property type="evidence" value="ECO:0007669"/>
    <property type="project" value="TreeGrafter"/>
</dbReference>
<gene>
    <name evidence="1" type="ORF">NDU88_000853</name>
</gene>
<dbReference type="PANTHER" id="PTHR22706">
    <property type="entry name" value="ASSEMBLY FACTOR FOR SPINDLE MICROTUBULES"/>
    <property type="match status" value="1"/>
</dbReference>
<evidence type="ECO:0000313" key="2">
    <source>
        <dbReference type="Proteomes" id="UP001066276"/>
    </source>
</evidence>
<proteinExistence type="predicted"/>
<sequence>MLYHQAALTIQAFYRGYRVRRDLHSEISPGPRQFTERVTTEKRADFGHIAKRYGANMLEKNVTCQSLWECPVENHYQYDTAYRRSPPNVYLDKYHYSEVNNKNPAGRLTQFHQKKAGQIPAVKDRSYRETYPYIDTKMKNHAATIIQAAYRGFMVRRLFLELKFASTVIQAFWRGYATRKKLGLMDNSAGQAHCLDWTSLEHKKSPGYSYDCAKIPNKLDEVMTTIRKYNTPKVSSQEVAFSKISKREGFRLQDPNLGGSVYWGWPNNEDKVRKGRDIANLQIKMTQTEHHTGHLMNGLECTNQDSFLRLDTWQRAKQPCPEYCIRRRKSREQLRKEHISAAKIQSAWKGYLVRKEIKEMSKAVTKIQAFYRGFRVRQALQLDNDTTAYHRFIVESTKQKPLNMGLHSKGKVEPHRMDTLQAYSYQDRPSSKVQVIRGRMVAADKTFSKNSLSSNFDHPSTQTIYTSHQCFCTPHNITIATPQSVSGNALANHCFESRRPLHGSYLETRIHPSRNGYHVSKQISELHKAATRIQAFYRGYKTRLFLKQTGLLSFGRLREAAGDAITYQMANSKEREMPLERRQGACAGCRANPTKECIASHDPVSPICNINVSTVVRNGQSFQRPPISIRVSSPNGIVYGYFKSTTEGAEGHYMIRTSSMRQPSKILVNVNMVTMK</sequence>
<protein>
    <submittedName>
        <fullName evidence="1">Uncharacterized protein</fullName>
    </submittedName>
</protein>
<dbReference type="Proteomes" id="UP001066276">
    <property type="component" value="Chromosome 1_2"/>
</dbReference>
<reference evidence="1" key="1">
    <citation type="journal article" date="2022" name="bioRxiv">
        <title>Sequencing and chromosome-scale assembly of the giantPleurodeles waltlgenome.</title>
        <authorList>
            <person name="Brown T."/>
            <person name="Elewa A."/>
            <person name="Iarovenko S."/>
            <person name="Subramanian E."/>
            <person name="Araus A.J."/>
            <person name="Petzold A."/>
            <person name="Susuki M."/>
            <person name="Suzuki K.-i.T."/>
            <person name="Hayashi T."/>
            <person name="Toyoda A."/>
            <person name="Oliveira C."/>
            <person name="Osipova E."/>
            <person name="Leigh N.D."/>
            <person name="Simon A."/>
            <person name="Yun M.H."/>
        </authorList>
    </citation>
    <scope>NUCLEOTIDE SEQUENCE</scope>
    <source>
        <strain evidence="1">20211129_DDA</strain>
        <tissue evidence="1">Liver</tissue>
    </source>
</reference>
<accession>A0AAV7VYH9</accession>
<dbReference type="PANTHER" id="PTHR22706:SF2">
    <property type="entry name" value="SFI1 SPINDLE BODY DOMAIN-CONTAINING PROTEIN"/>
    <property type="match status" value="1"/>
</dbReference>
<dbReference type="InterPro" id="IPR000048">
    <property type="entry name" value="IQ_motif_EF-hand-BS"/>
</dbReference>
<organism evidence="1 2">
    <name type="scientific">Pleurodeles waltl</name>
    <name type="common">Iberian ribbed newt</name>
    <dbReference type="NCBI Taxonomy" id="8319"/>
    <lineage>
        <taxon>Eukaryota</taxon>
        <taxon>Metazoa</taxon>
        <taxon>Chordata</taxon>
        <taxon>Craniata</taxon>
        <taxon>Vertebrata</taxon>
        <taxon>Euteleostomi</taxon>
        <taxon>Amphibia</taxon>
        <taxon>Batrachia</taxon>
        <taxon>Caudata</taxon>
        <taxon>Salamandroidea</taxon>
        <taxon>Salamandridae</taxon>
        <taxon>Pleurodelinae</taxon>
        <taxon>Pleurodeles</taxon>
    </lineage>
</organism>
<dbReference type="SUPFAM" id="SSF52540">
    <property type="entry name" value="P-loop containing nucleoside triphosphate hydrolases"/>
    <property type="match status" value="2"/>
</dbReference>
<dbReference type="SMART" id="SM00015">
    <property type="entry name" value="IQ"/>
    <property type="match status" value="6"/>
</dbReference>
<dbReference type="InterPro" id="IPR051185">
    <property type="entry name" value="ASPM"/>
</dbReference>
<dbReference type="GO" id="GO:0007051">
    <property type="term" value="P:spindle organization"/>
    <property type="evidence" value="ECO:0007669"/>
    <property type="project" value="TreeGrafter"/>
</dbReference>
<dbReference type="GO" id="GO:0000278">
    <property type="term" value="P:mitotic cell cycle"/>
    <property type="evidence" value="ECO:0007669"/>
    <property type="project" value="TreeGrafter"/>
</dbReference>
<dbReference type="GO" id="GO:0005516">
    <property type="term" value="F:calmodulin binding"/>
    <property type="evidence" value="ECO:0007669"/>
    <property type="project" value="TreeGrafter"/>
</dbReference>
<dbReference type="Pfam" id="PF00612">
    <property type="entry name" value="IQ"/>
    <property type="match status" value="6"/>
</dbReference>
<dbReference type="PROSITE" id="PS50096">
    <property type="entry name" value="IQ"/>
    <property type="match status" value="6"/>
</dbReference>
<dbReference type="InterPro" id="IPR027417">
    <property type="entry name" value="P-loop_NTPase"/>
</dbReference>
<dbReference type="Gene3D" id="1.20.5.190">
    <property type="match status" value="3"/>
</dbReference>
<dbReference type="CDD" id="cd23767">
    <property type="entry name" value="IQCD"/>
    <property type="match status" value="6"/>
</dbReference>
<dbReference type="AlphaFoldDB" id="A0AAV7VYH9"/>
<name>A0AAV7VYH9_PLEWA</name>
<evidence type="ECO:0000313" key="1">
    <source>
        <dbReference type="EMBL" id="KAJ1205418.1"/>
    </source>
</evidence>
<dbReference type="EMBL" id="JANPWB010000002">
    <property type="protein sequence ID" value="KAJ1205418.1"/>
    <property type="molecule type" value="Genomic_DNA"/>
</dbReference>
<dbReference type="GO" id="GO:0051295">
    <property type="term" value="P:establishment of meiotic spindle localization"/>
    <property type="evidence" value="ECO:0007669"/>
    <property type="project" value="TreeGrafter"/>
</dbReference>
<comment type="caution">
    <text evidence="1">The sequence shown here is derived from an EMBL/GenBank/DDBJ whole genome shotgun (WGS) entry which is preliminary data.</text>
</comment>